<dbReference type="RefSeq" id="WP_115749307.1">
    <property type="nucleotide sequence ID" value="NZ_PIOD01000006.1"/>
</dbReference>
<evidence type="ECO:0000313" key="2">
    <source>
        <dbReference type="Proteomes" id="UP000256520"/>
    </source>
</evidence>
<dbReference type="OrthoDB" id="2971044at2"/>
<accession>A0A3D8PUW9</accession>
<evidence type="ECO:0000313" key="1">
    <source>
        <dbReference type="EMBL" id="RDW19960.1"/>
    </source>
</evidence>
<keyword evidence="2" id="KW-1185">Reference proteome</keyword>
<protein>
    <submittedName>
        <fullName evidence="1">Uncharacterized protein</fullName>
    </submittedName>
</protein>
<organism evidence="1 2">
    <name type="scientific">Oceanobacillus chungangensis</name>
    <dbReference type="NCBI Taxonomy" id="1229152"/>
    <lineage>
        <taxon>Bacteria</taxon>
        <taxon>Bacillati</taxon>
        <taxon>Bacillota</taxon>
        <taxon>Bacilli</taxon>
        <taxon>Bacillales</taxon>
        <taxon>Bacillaceae</taxon>
        <taxon>Oceanobacillus</taxon>
    </lineage>
</organism>
<reference evidence="2" key="1">
    <citation type="submission" date="2017-11" db="EMBL/GenBank/DDBJ databases">
        <authorList>
            <person name="Zhu W."/>
        </authorList>
    </citation>
    <scope>NUCLEOTIDE SEQUENCE [LARGE SCALE GENOMIC DNA]</scope>
    <source>
        <strain evidence="2">CAU 1051</strain>
    </source>
</reference>
<name>A0A3D8PUW9_9BACI</name>
<sequence>MSVLVINCNHWIGYHIVNTLLQHDYLVDGIESDTELDELSMFFGRNSSFSFYNIEDRKRYDTCICVGEHGHLETIDAERVFIINPGKMNDWMDYDTATMIFAAHLYGEWMPMTEKGFYDNQEFIAFQSNDFKENAIYIEDFANGLIQWIQSSNLSSNLEVKSERNNGKVNKENQNSIYIRSSLPLEKRMTALQKHYQLIQRKKNMR</sequence>
<gene>
    <name evidence="1" type="ORF">CWR45_07845</name>
</gene>
<dbReference type="AlphaFoldDB" id="A0A3D8PUW9"/>
<dbReference type="Proteomes" id="UP000256520">
    <property type="component" value="Unassembled WGS sequence"/>
</dbReference>
<proteinExistence type="predicted"/>
<comment type="caution">
    <text evidence="1">The sequence shown here is derived from an EMBL/GenBank/DDBJ whole genome shotgun (WGS) entry which is preliminary data.</text>
</comment>
<dbReference type="EMBL" id="PIOD01000006">
    <property type="protein sequence ID" value="RDW19960.1"/>
    <property type="molecule type" value="Genomic_DNA"/>
</dbReference>